<evidence type="ECO:0000313" key="1">
    <source>
        <dbReference type="EMBL" id="GBD09925.1"/>
    </source>
</evidence>
<dbReference type="SUPFAM" id="SSF51445">
    <property type="entry name" value="(Trans)glycosidases"/>
    <property type="match status" value="1"/>
</dbReference>
<keyword evidence="1" id="KW-0326">Glycosidase</keyword>
<dbReference type="InterPro" id="IPR013785">
    <property type="entry name" value="Aldolase_TIM"/>
</dbReference>
<protein>
    <submittedName>
        <fullName evidence="1">Alpha-galactosidase</fullName>
        <ecNumber evidence="1">3.2.1.22</ecNumber>
    </submittedName>
</protein>
<proteinExistence type="predicted"/>
<dbReference type="EMBL" id="BEHY01000081">
    <property type="protein sequence ID" value="GBD09925.1"/>
    <property type="molecule type" value="Genomic_DNA"/>
</dbReference>
<organism evidence="1 2">
    <name type="scientific">Candidatus Thermoflexus japonica</name>
    <dbReference type="NCBI Taxonomy" id="2035417"/>
    <lineage>
        <taxon>Bacteria</taxon>
        <taxon>Bacillati</taxon>
        <taxon>Chloroflexota</taxon>
        <taxon>Thermoflexia</taxon>
        <taxon>Thermoflexales</taxon>
        <taxon>Thermoflexaceae</taxon>
        <taxon>Thermoflexus</taxon>
    </lineage>
</organism>
<evidence type="ECO:0000313" key="2">
    <source>
        <dbReference type="Proteomes" id="UP000236642"/>
    </source>
</evidence>
<dbReference type="InterPro" id="IPR017853">
    <property type="entry name" value="GH"/>
</dbReference>
<accession>A0A2H5Y8Z5</accession>
<dbReference type="EC" id="3.2.1.22" evidence="1"/>
<dbReference type="AlphaFoldDB" id="A0A2H5Y8Z5"/>
<keyword evidence="1" id="KW-0378">Hydrolase</keyword>
<dbReference type="Gene3D" id="3.20.20.70">
    <property type="entry name" value="Aldolase class I"/>
    <property type="match status" value="1"/>
</dbReference>
<sequence length="288" mass="33069">MRIGPDVAPHWAPRMFGLSFPFRRERSLPAARNAVRNTLTRAWMHRRWWWNDPDCLLLRSEDTLLSEEEIRLLITAIAMSGGMVIDSDPIFKLKEDRLAWWSAMLPPHGQRPMVIDLLEQEFPRLLLLRRELAGAPVVWIGLLNPEDHPWPVELPLQALGLPEAVWGFEFWSRMARRLEGRLSIALPPHSAALWTLRPIRPGFQWIGSTLRLPPGEEIIALEEGEEHGRWELRRAPWTEGEIWIHSPAADFDLHWEGRPAMAAAVGSGVYRVPVAFQGRGCLAAWRKP</sequence>
<dbReference type="GO" id="GO:0004557">
    <property type="term" value="F:alpha-galactosidase activity"/>
    <property type="evidence" value="ECO:0007669"/>
    <property type="project" value="UniProtKB-EC"/>
</dbReference>
<comment type="caution">
    <text evidence="1">The sequence shown here is derived from an EMBL/GenBank/DDBJ whole genome shotgun (WGS) entry which is preliminary data.</text>
</comment>
<gene>
    <name evidence="1" type="primary">galA</name>
    <name evidence="1" type="ORF">HRbin22_02187</name>
</gene>
<name>A0A2H5Y8Z5_9CHLR</name>
<reference evidence="2" key="1">
    <citation type="submission" date="2017-09" db="EMBL/GenBank/DDBJ databases">
        <title>Metaegenomics of thermophilic ammonia-oxidizing enrichment culture.</title>
        <authorList>
            <person name="Kato S."/>
            <person name="Suzuki K."/>
        </authorList>
    </citation>
    <scope>NUCLEOTIDE SEQUENCE [LARGE SCALE GENOMIC DNA]</scope>
</reference>
<dbReference type="Proteomes" id="UP000236642">
    <property type="component" value="Unassembled WGS sequence"/>
</dbReference>